<keyword evidence="4" id="KW-1185">Reference proteome</keyword>
<dbReference type="Pfam" id="PF04892">
    <property type="entry name" value="VanZ"/>
    <property type="match status" value="1"/>
</dbReference>
<feature type="domain" description="VanZ-like" evidence="2">
    <location>
        <begin position="6"/>
        <end position="90"/>
    </location>
</feature>
<evidence type="ECO:0000313" key="4">
    <source>
        <dbReference type="Proteomes" id="UP000649799"/>
    </source>
</evidence>
<reference evidence="3 4" key="1">
    <citation type="submission" date="2020-03" db="EMBL/GenBank/DDBJ databases">
        <title>Cyclobacterium plantarum sp. nov., a marine bacterium isolated from a coastal-marine wetland.</title>
        <authorList>
            <person name="Sanchez-Porro C."/>
            <person name="Ventosa A."/>
            <person name="Amoozegar M."/>
        </authorList>
    </citation>
    <scope>NUCLEOTIDE SEQUENCE [LARGE SCALE GENOMIC DNA]</scope>
    <source>
        <strain evidence="3 4">GBPx2</strain>
    </source>
</reference>
<sequence length="134" mass="15129">MGIKSTNFIPFNEPVIFTGENILNVLVFVPLGIYIGALFTRWIFGKKNFFLFLLSLLVEDLQYLFRIGAFDVTDLMTNTLGGVIGLLVFSGLERAFHNGIKAQKFINFIAVPATILLILLLVLLKMNPFPVRYQ</sequence>
<evidence type="ECO:0000256" key="1">
    <source>
        <dbReference type="SAM" id="Phobius"/>
    </source>
</evidence>
<dbReference type="RefSeq" id="WP_166144364.1">
    <property type="nucleotide sequence ID" value="NZ_JAANYN010000002.1"/>
</dbReference>
<feature type="transmembrane region" description="Helical" evidence="1">
    <location>
        <begin position="105"/>
        <end position="124"/>
    </location>
</feature>
<gene>
    <name evidence="3" type="ORF">G9Q97_06600</name>
</gene>
<feature type="transmembrane region" description="Helical" evidence="1">
    <location>
        <begin position="75"/>
        <end position="93"/>
    </location>
</feature>
<dbReference type="InterPro" id="IPR006976">
    <property type="entry name" value="VanZ-like"/>
</dbReference>
<dbReference type="EMBL" id="JAANYN010000002">
    <property type="protein sequence ID" value="NHE56481.1"/>
    <property type="molecule type" value="Genomic_DNA"/>
</dbReference>
<organism evidence="3 4">
    <name type="scientific">Cyclobacterium plantarum</name>
    <dbReference type="NCBI Taxonomy" id="2716263"/>
    <lineage>
        <taxon>Bacteria</taxon>
        <taxon>Pseudomonadati</taxon>
        <taxon>Bacteroidota</taxon>
        <taxon>Cytophagia</taxon>
        <taxon>Cytophagales</taxon>
        <taxon>Cyclobacteriaceae</taxon>
        <taxon>Cyclobacterium</taxon>
    </lineage>
</organism>
<feature type="transmembrane region" description="Helical" evidence="1">
    <location>
        <begin position="22"/>
        <end position="44"/>
    </location>
</feature>
<evidence type="ECO:0000313" key="3">
    <source>
        <dbReference type="EMBL" id="NHE56481.1"/>
    </source>
</evidence>
<keyword evidence="1" id="KW-0812">Transmembrane</keyword>
<keyword evidence="1" id="KW-0472">Membrane</keyword>
<dbReference type="PANTHER" id="PTHR36834:SF2">
    <property type="entry name" value="MEMBRANE PROTEIN"/>
    <property type="match status" value="1"/>
</dbReference>
<accession>A0ABX0H3T9</accession>
<dbReference type="PANTHER" id="PTHR36834">
    <property type="entry name" value="MEMBRANE PROTEIN-RELATED"/>
    <property type="match status" value="1"/>
</dbReference>
<proteinExistence type="predicted"/>
<keyword evidence="1" id="KW-1133">Transmembrane helix</keyword>
<protein>
    <submittedName>
        <fullName evidence="3">VanZ family protein</fullName>
    </submittedName>
</protein>
<dbReference type="Proteomes" id="UP000649799">
    <property type="component" value="Unassembled WGS sequence"/>
</dbReference>
<name>A0ABX0H3T9_9BACT</name>
<dbReference type="InterPro" id="IPR053150">
    <property type="entry name" value="Teicoplanin_resist-assoc"/>
</dbReference>
<evidence type="ECO:0000259" key="2">
    <source>
        <dbReference type="Pfam" id="PF04892"/>
    </source>
</evidence>
<comment type="caution">
    <text evidence="3">The sequence shown here is derived from an EMBL/GenBank/DDBJ whole genome shotgun (WGS) entry which is preliminary data.</text>
</comment>